<feature type="non-terminal residue" evidence="1">
    <location>
        <position position="156"/>
    </location>
</feature>
<dbReference type="AlphaFoldDB" id="A0AAV9HQX7"/>
<protein>
    <submittedName>
        <fullName evidence="1">Uncharacterized protein</fullName>
    </submittedName>
</protein>
<proteinExistence type="predicted"/>
<accession>A0AAV9HQX7</accession>
<gene>
    <name evidence="1" type="ORF">QBC42DRAFT_157814</name>
</gene>
<dbReference type="EMBL" id="MU864972">
    <property type="protein sequence ID" value="KAK4462464.1"/>
    <property type="molecule type" value="Genomic_DNA"/>
</dbReference>
<evidence type="ECO:0000313" key="2">
    <source>
        <dbReference type="Proteomes" id="UP001321749"/>
    </source>
</evidence>
<feature type="non-terminal residue" evidence="1">
    <location>
        <position position="1"/>
    </location>
</feature>
<reference evidence="1" key="1">
    <citation type="journal article" date="2023" name="Mol. Phylogenet. Evol.">
        <title>Genome-scale phylogeny and comparative genomics of the fungal order Sordariales.</title>
        <authorList>
            <person name="Hensen N."/>
            <person name="Bonometti L."/>
            <person name="Westerberg I."/>
            <person name="Brannstrom I.O."/>
            <person name="Guillou S."/>
            <person name="Cros-Aarteil S."/>
            <person name="Calhoun S."/>
            <person name="Haridas S."/>
            <person name="Kuo A."/>
            <person name="Mondo S."/>
            <person name="Pangilinan J."/>
            <person name="Riley R."/>
            <person name="LaButti K."/>
            <person name="Andreopoulos B."/>
            <person name="Lipzen A."/>
            <person name="Chen C."/>
            <person name="Yan M."/>
            <person name="Daum C."/>
            <person name="Ng V."/>
            <person name="Clum A."/>
            <person name="Steindorff A."/>
            <person name="Ohm R.A."/>
            <person name="Martin F."/>
            <person name="Silar P."/>
            <person name="Natvig D.O."/>
            <person name="Lalanne C."/>
            <person name="Gautier V."/>
            <person name="Ament-Velasquez S.L."/>
            <person name="Kruys A."/>
            <person name="Hutchinson M.I."/>
            <person name="Powell A.J."/>
            <person name="Barry K."/>
            <person name="Miller A.N."/>
            <person name="Grigoriev I.V."/>
            <person name="Debuchy R."/>
            <person name="Gladieux P."/>
            <person name="Hiltunen Thoren M."/>
            <person name="Johannesson H."/>
        </authorList>
    </citation>
    <scope>NUCLEOTIDE SEQUENCE</scope>
    <source>
        <strain evidence="1">PSN324</strain>
    </source>
</reference>
<comment type="caution">
    <text evidence="1">The sequence shown here is derived from an EMBL/GenBank/DDBJ whole genome shotgun (WGS) entry which is preliminary data.</text>
</comment>
<sequence length="156" mass="17697">LQISLSPREQSLVYCELDFAVASALSRYLESQFTRGRVNLDVLKRTAENWARKGRPKVLGFRYDIETQIEIVKQHVNDFKFYGRAASNPAILGILDMMRTDAKVMAVRSYCYPDTVIAKWLSDTLSLFSLIGAEDLQIAGIRGIQAFFQAVVSREQ</sequence>
<evidence type="ECO:0000313" key="1">
    <source>
        <dbReference type="EMBL" id="KAK4462464.1"/>
    </source>
</evidence>
<name>A0AAV9HQX7_9PEZI</name>
<keyword evidence="2" id="KW-1185">Reference proteome</keyword>
<organism evidence="1 2">
    <name type="scientific">Cladorrhinum samala</name>
    <dbReference type="NCBI Taxonomy" id="585594"/>
    <lineage>
        <taxon>Eukaryota</taxon>
        <taxon>Fungi</taxon>
        <taxon>Dikarya</taxon>
        <taxon>Ascomycota</taxon>
        <taxon>Pezizomycotina</taxon>
        <taxon>Sordariomycetes</taxon>
        <taxon>Sordariomycetidae</taxon>
        <taxon>Sordariales</taxon>
        <taxon>Podosporaceae</taxon>
        <taxon>Cladorrhinum</taxon>
    </lineage>
</organism>
<dbReference type="Proteomes" id="UP001321749">
    <property type="component" value="Unassembled WGS sequence"/>
</dbReference>
<reference evidence="1" key="2">
    <citation type="submission" date="2023-06" db="EMBL/GenBank/DDBJ databases">
        <authorList>
            <consortium name="Lawrence Berkeley National Laboratory"/>
            <person name="Mondo S.J."/>
            <person name="Hensen N."/>
            <person name="Bonometti L."/>
            <person name="Westerberg I."/>
            <person name="Brannstrom I.O."/>
            <person name="Guillou S."/>
            <person name="Cros-Aarteil S."/>
            <person name="Calhoun S."/>
            <person name="Haridas S."/>
            <person name="Kuo A."/>
            <person name="Pangilinan J."/>
            <person name="Riley R."/>
            <person name="Labutti K."/>
            <person name="Andreopoulos B."/>
            <person name="Lipzen A."/>
            <person name="Chen C."/>
            <person name="Yanf M."/>
            <person name="Daum C."/>
            <person name="Ng V."/>
            <person name="Clum A."/>
            <person name="Steindorff A."/>
            <person name="Ohm R."/>
            <person name="Martin F."/>
            <person name="Silar P."/>
            <person name="Natvig D."/>
            <person name="Lalanne C."/>
            <person name="Gautier V."/>
            <person name="Ament-Velasquez S.L."/>
            <person name="Kruys A."/>
            <person name="Hutchinson M.I."/>
            <person name="Powell A.J."/>
            <person name="Barry K."/>
            <person name="Miller A.N."/>
            <person name="Grigoriev I.V."/>
            <person name="Debuchy R."/>
            <person name="Gladieux P."/>
            <person name="Thoren M.H."/>
            <person name="Johannesson H."/>
        </authorList>
    </citation>
    <scope>NUCLEOTIDE SEQUENCE</scope>
    <source>
        <strain evidence="1">PSN324</strain>
    </source>
</reference>